<protein>
    <recommendedName>
        <fullName evidence="3">Adhesin HecA-like repeat protein</fullName>
    </recommendedName>
</protein>
<feature type="non-terminal residue" evidence="1">
    <location>
        <position position="311"/>
    </location>
</feature>
<proteinExistence type="predicted"/>
<dbReference type="Proteomes" id="UP000072741">
    <property type="component" value="Unassembled WGS sequence"/>
</dbReference>
<evidence type="ECO:0008006" key="3">
    <source>
        <dbReference type="Google" id="ProtNLM"/>
    </source>
</evidence>
<dbReference type="EMBL" id="LDSL01000230">
    <property type="protein sequence ID" value="KTT11360.1"/>
    <property type="molecule type" value="Genomic_DNA"/>
</dbReference>
<organism evidence="1 2">
    <name type="scientific">Pseudacidovorax intermedius</name>
    <dbReference type="NCBI Taxonomy" id="433924"/>
    <lineage>
        <taxon>Bacteria</taxon>
        <taxon>Pseudomonadati</taxon>
        <taxon>Pseudomonadota</taxon>
        <taxon>Betaproteobacteria</taxon>
        <taxon>Burkholderiales</taxon>
        <taxon>Comamonadaceae</taxon>
        <taxon>Pseudacidovorax</taxon>
    </lineage>
</organism>
<accession>A0A147GLA4</accession>
<name>A0A147GLA4_9BURK</name>
<evidence type="ECO:0000313" key="1">
    <source>
        <dbReference type="EMBL" id="KTT11360.1"/>
    </source>
</evidence>
<keyword evidence="2" id="KW-1185">Reference proteome</keyword>
<gene>
    <name evidence="1" type="ORF">NS331_24830</name>
</gene>
<sequence length="311" mass="29003">MDVYASALTLTAGNGANGIGASSNALELEVNSLSASTAGTGGVFLAEASAITVAGGSAIGVNRVGAAGGITANGAQTAAQAAGLASGGALVLTTTAGSLTLSAAATAGGNLLLQAGGSTSDLDLRAAVSTTGSTAGSLSLAAGRDLLQAAAVSVAGAGFTVDAVAGRDIVQTATTGTVSTSNGNVVFSAERDLALESIAAGTARVSLTARTGSISDVDAGSATDVVAGSLLLTAGNSIGSNGASLALETSVDRVSARAGDGGVYLVEGNGLTVGSVSVDVNRVAATGVASAIVGTAQESLTATGTGGIALQ</sequence>
<reference evidence="1 2" key="1">
    <citation type="journal article" date="2016" name="Front. Microbiol.">
        <title>Genomic Resource of Rice Seed Associated Bacteria.</title>
        <authorList>
            <person name="Midha S."/>
            <person name="Bansal K."/>
            <person name="Sharma S."/>
            <person name="Kumar N."/>
            <person name="Patil P.P."/>
            <person name="Chaudhry V."/>
            <person name="Patil P.B."/>
        </authorList>
    </citation>
    <scope>NUCLEOTIDE SEQUENCE [LARGE SCALE GENOMIC DNA]</scope>
    <source>
        <strain evidence="1 2">NS331</strain>
    </source>
</reference>
<evidence type="ECO:0000313" key="2">
    <source>
        <dbReference type="Proteomes" id="UP000072741"/>
    </source>
</evidence>
<comment type="caution">
    <text evidence="1">The sequence shown here is derived from an EMBL/GenBank/DDBJ whole genome shotgun (WGS) entry which is preliminary data.</text>
</comment>
<dbReference type="AlphaFoldDB" id="A0A147GLA4"/>